<dbReference type="Proteomes" id="UP000266723">
    <property type="component" value="Unassembled WGS sequence"/>
</dbReference>
<gene>
    <name evidence="1" type="ORF">DY000_02039225</name>
</gene>
<proteinExistence type="predicted"/>
<accession>A0ABQ7BNX5</accession>
<evidence type="ECO:0000313" key="2">
    <source>
        <dbReference type="Proteomes" id="UP000266723"/>
    </source>
</evidence>
<protein>
    <submittedName>
        <fullName evidence="1">Uncharacterized protein</fullName>
    </submittedName>
</protein>
<sequence>MGCQEGVYKPKDFATPVGDFGIVPQQLVLMSTDHNIASLQHYGEEQVENSNRENSDDGFHMLLIEINVTCETLGSSLAVGRISRRRFCRCFVYGVLEKTMTDMGYI</sequence>
<organism evidence="1 2">
    <name type="scientific">Brassica cretica</name>
    <name type="common">Mustard</name>
    <dbReference type="NCBI Taxonomy" id="69181"/>
    <lineage>
        <taxon>Eukaryota</taxon>
        <taxon>Viridiplantae</taxon>
        <taxon>Streptophyta</taxon>
        <taxon>Embryophyta</taxon>
        <taxon>Tracheophyta</taxon>
        <taxon>Spermatophyta</taxon>
        <taxon>Magnoliopsida</taxon>
        <taxon>eudicotyledons</taxon>
        <taxon>Gunneridae</taxon>
        <taxon>Pentapetalae</taxon>
        <taxon>rosids</taxon>
        <taxon>malvids</taxon>
        <taxon>Brassicales</taxon>
        <taxon>Brassicaceae</taxon>
        <taxon>Brassiceae</taxon>
        <taxon>Brassica</taxon>
    </lineage>
</organism>
<name>A0ABQ7BNX5_BRACR</name>
<reference evidence="1 2" key="1">
    <citation type="journal article" date="2020" name="BMC Genomics">
        <title>Intraspecific diversification of the crop wild relative Brassica cretica Lam. using demographic model selection.</title>
        <authorList>
            <person name="Kioukis A."/>
            <person name="Michalopoulou V.A."/>
            <person name="Briers L."/>
            <person name="Pirintsos S."/>
            <person name="Studholme D.J."/>
            <person name="Pavlidis P."/>
            <person name="Sarris P.F."/>
        </authorList>
    </citation>
    <scope>NUCLEOTIDE SEQUENCE [LARGE SCALE GENOMIC DNA]</scope>
    <source>
        <strain evidence="2">cv. PFS-1207/04</strain>
    </source>
</reference>
<dbReference type="EMBL" id="QGKV02001507">
    <property type="protein sequence ID" value="KAF3533846.1"/>
    <property type="molecule type" value="Genomic_DNA"/>
</dbReference>
<evidence type="ECO:0000313" key="1">
    <source>
        <dbReference type="EMBL" id="KAF3533846.1"/>
    </source>
</evidence>
<keyword evidence="2" id="KW-1185">Reference proteome</keyword>
<comment type="caution">
    <text evidence="1">The sequence shown here is derived from an EMBL/GenBank/DDBJ whole genome shotgun (WGS) entry which is preliminary data.</text>
</comment>